<protein>
    <submittedName>
        <fullName evidence="1">Putative ester cyclase</fullName>
    </submittedName>
</protein>
<dbReference type="GO" id="GO:0030638">
    <property type="term" value="P:polyketide metabolic process"/>
    <property type="evidence" value="ECO:0007669"/>
    <property type="project" value="InterPro"/>
</dbReference>
<accession>A0A7W9P8W0</accession>
<organism evidence="1 2">
    <name type="scientific">Nocardia transvalensis</name>
    <dbReference type="NCBI Taxonomy" id="37333"/>
    <lineage>
        <taxon>Bacteria</taxon>
        <taxon>Bacillati</taxon>
        <taxon>Actinomycetota</taxon>
        <taxon>Actinomycetes</taxon>
        <taxon>Mycobacteriales</taxon>
        <taxon>Nocardiaceae</taxon>
        <taxon>Nocardia</taxon>
    </lineage>
</organism>
<evidence type="ECO:0000313" key="1">
    <source>
        <dbReference type="EMBL" id="MBB5911333.1"/>
    </source>
</evidence>
<gene>
    <name evidence="1" type="ORF">BJY24_000200</name>
</gene>
<dbReference type="EMBL" id="JACHIT010000001">
    <property type="protein sequence ID" value="MBB5911333.1"/>
    <property type="molecule type" value="Genomic_DNA"/>
</dbReference>
<dbReference type="Pfam" id="PF07366">
    <property type="entry name" value="SnoaL"/>
    <property type="match status" value="1"/>
</dbReference>
<dbReference type="AlphaFoldDB" id="A0A7W9P8W0"/>
<dbReference type="InterPro" id="IPR009959">
    <property type="entry name" value="Cyclase_SnoaL-like"/>
</dbReference>
<comment type="caution">
    <text evidence="1">The sequence shown here is derived from an EMBL/GenBank/DDBJ whole genome shotgun (WGS) entry which is preliminary data.</text>
</comment>
<reference evidence="1 2" key="1">
    <citation type="submission" date="2020-08" db="EMBL/GenBank/DDBJ databases">
        <title>Sequencing the genomes of 1000 actinobacteria strains.</title>
        <authorList>
            <person name="Klenk H.-P."/>
        </authorList>
    </citation>
    <scope>NUCLEOTIDE SEQUENCE [LARGE SCALE GENOMIC DNA]</scope>
    <source>
        <strain evidence="1 2">DSM 43582</strain>
    </source>
</reference>
<keyword evidence="2" id="KW-1185">Reference proteome</keyword>
<name>A0A7W9P8W0_9NOCA</name>
<dbReference type="SUPFAM" id="SSF54427">
    <property type="entry name" value="NTF2-like"/>
    <property type="match status" value="1"/>
</dbReference>
<sequence length="143" mass="15727">MEAIERAQAAVQRAWTGQDWEAWAATCAEGYVFDTGTGLRLDLAGTLAWSKAWFAAFPDYTERVAEVHAGPDSAVAELVGEATSAGDFVLGGVTLLPATGRRFRLAYAKVLVFDAERKVVRDRQYQDRLDLYHQLGVRFPSDG</sequence>
<dbReference type="Proteomes" id="UP000540412">
    <property type="component" value="Unassembled WGS sequence"/>
</dbReference>
<proteinExistence type="predicted"/>
<dbReference type="RefSeq" id="WP_040749351.1">
    <property type="nucleotide sequence ID" value="NZ_JACHIT010000001.1"/>
</dbReference>
<dbReference type="Gene3D" id="3.10.450.50">
    <property type="match status" value="1"/>
</dbReference>
<dbReference type="InterPro" id="IPR032710">
    <property type="entry name" value="NTF2-like_dom_sf"/>
</dbReference>
<evidence type="ECO:0000313" key="2">
    <source>
        <dbReference type="Proteomes" id="UP000540412"/>
    </source>
</evidence>